<protein>
    <submittedName>
        <fullName evidence="2">Uncharacterized protein</fullName>
    </submittedName>
</protein>
<gene>
    <name evidence="2" type="ORF">MCOS_LOCUS8381</name>
</gene>
<dbReference type="AlphaFoldDB" id="A0A0R3UL47"/>
<evidence type="ECO:0000313" key="3">
    <source>
        <dbReference type="Proteomes" id="UP000267029"/>
    </source>
</evidence>
<name>A0A0R3UL47_MESCO</name>
<evidence type="ECO:0000256" key="1">
    <source>
        <dbReference type="SAM" id="MobiDB-lite"/>
    </source>
</evidence>
<feature type="compositionally biased region" description="Basic and acidic residues" evidence="1">
    <location>
        <begin position="129"/>
        <end position="139"/>
    </location>
</feature>
<reference evidence="2 3" key="1">
    <citation type="submission" date="2018-10" db="EMBL/GenBank/DDBJ databases">
        <authorList>
            <consortium name="Pathogen Informatics"/>
        </authorList>
    </citation>
    <scope>NUCLEOTIDE SEQUENCE [LARGE SCALE GENOMIC DNA]</scope>
</reference>
<keyword evidence="3" id="KW-1185">Reference proteome</keyword>
<evidence type="ECO:0000313" key="2">
    <source>
        <dbReference type="EMBL" id="VDD82378.1"/>
    </source>
</evidence>
<feature type="region of interest" description="Disordered" evidence="1">
    <location>
        <begin position="107"/>
        <end position="168"/>
    </location>
</feature>
<dbReference type="EMBL" id="UXSR01005504">
    <property type="protein sequence ID" value="VDD82378.1"/>
    <property type="molecule type" value="Genomic_DNA"/>
</dbReference>
<accession>A0A0R3UL47</accession>
<sequence>MECSRVLSASELPSLPPISLQRDTTHRYGEHDHLLRPVALPLLSGSRRIRQLNSFTTYPPSTVHLLPPVDTPDYHGPRLPLTNSTSGKYTWQVVTENVPAFYTAPPRRKPFFQSKKKQQKVECSVEEEVDKHEVEEKTHNSPVKSTNSRRRRRCRRRKPLASLSQSGS</sequence>
<organism evidence="2 3">
    <name type="scientific">Mesocestoides corti</name>
    <name type="common">Flatworm</name>
    <dbReference type="NCBI Taxonomy" id="53468"/>
    <lineage>
        <taxon>Eukaryota</taxon>
        <taxon>Metazoa</taxon>
        <taxon>Spiralia</taxon>
        <taxon>Lophotrochozoa</taxon>
        <taxon>Platyhelminthes</taxon>
        <taxon>Cestoda</taxon>
        <taxon>Eucestoda</taxon>
        <taxon>Cyclophyllidea</taxon>
        <taxon>Mesocestoididae</taxon>
        <taxon>Mesocestoides</taxon>
    </lineage>
</organism>
<dbReference type="Proteomes" id="UP000267029">
    <property type="component" value="Unassembled WGS sequence"/>
</dbReference>
<feature type="compositionally biased region" description="Basic residues" evidence="1">
    <location>
        <begin position="147"/>
        <end position="159"/>
    </location>
</feature>
<feature type="compositionally biased region" description="Basic residues" evidence="1">
    <location>
        <begin position="107"/>
        <end position="118"/>
    </location>
</feature>
<proteinExistence type="predicted"/>